<dbReference type="AlphaFoldDB" id="A0A5J4WJ76"/>
<proteinExistence type="predicted"/>
<dbReference type="InterPro" id="IPR001487">
    <property type="entry name" value="Bromodomain"/>
</dbReference>
<dbReference type="Pfam" id="PF00439">
    <property type="entry name" value="Bromodomain"/>
    <property type="match status" value="1"/>
</dbReference>
<evidence type="ECO:0008006" key="9">
    <source>
        <dbReference type="Google" id="ProtNLM"/>
    </source>
</evidence>
<evidence type="ECO:0000256" key="3">
    <source>
        <dbReference type="ARBA" id="ARBA00023163"/>
    </source>
</evidence>
<accession>A0A5J4WJ76</accession>
<dbReference type="SMART" id="SM00297">
    <property type="entry name" value="BROMO"/>
    <property type="match status" value="1"/>
</dbReference>
<dbReference type="PROSITE" id="PS50014">
    <property type="entry name" value="BROMODOMAIN_2"/>
    <property type="match status" value="1"/>
</dbReference>
<reference evidence="7 8" key="1">
    <citation type="submission" date="2019-03" db="EMBL/GenBank/DDBJ databases">
        <title>Single cell metagenomics reveals metabolic interactions within the superorganism composed of flagellate Streblomastix strix and complex community of Bacteroidetes bacteria on its surface.</title>
        <authorList>
            <person name="Treitli S.C."/>
            <person name="Kolisko M."/>
            <person name="Husnik F."/>
            <person name="Keeling P."/>
            <person name="Hampl V."/>
        </authorList>
    </citation>
    <scope>NUCLEOTIDE SEQUENCE [LARGE SCALE GENOMIC DNA]</scope>
    <source>
        <strain evidence="7">ST1C</strain>
    </source>
</reference>
<dbReference type="Gene3D" id="1.20.920.10">
    <property type="entry name" value="Bromodomain-like"/>
    <property type="match status" value="1"/>
</dbReference>
<evidence type="ECO:0000313" key="8">
    <source>
        <dbReference type="Proteomes" id="UP000324800"/>
    </source>
</evidence>
<feature type="domain" description="NET" evidence="6">
    <location>
        <begin position="177"/>
        <end position="260"/>
    </location>
</feature>
<gene>
    <name evidence="7" type="ORF">EZS28_009423</name>
</gene>
<dbReference type="InterPro" id="IPR036427">
    <property type="entry name" value="Bromodomain-like_sf"/>
</dbReference>
<dbReference type="PRINTS" id="PR00503">
    <property type="entry name" value="BROMODOMAIN"/>
</dbReference>
<dbReference type="EMBL" id="SNRW01001781">
    <property type="protein sequence ID" value="KAA6395047.1"/>
    <property type="molecule type" value="Genomic_DNA"/>
</dbReference>
<name>A0A5J4WJ76_9EUKA</name>
<evidence type="ECO:0000256" key="1">
    <source>
        <dbReference type="ARBA" id="ARBA00023015"/>
    </source>
</evidence>
<dbReference type="InterPro" id="IPR027353">
    <property type="entry name" value="NET_dom"/>
</dbReference>
<dbReference type="Gene3D" id="1.20.1270.220">
    <property type="match status" value="1"/>
</dbReference>
<protein>
    <recommendedName>
        <fullName evidence="9">Bromo domain-containing protein</fullName>
    </recommendedName>
</protein>
<feature type="domain" description="Bromo" evidence="5">
    <location>
        <begin position="30"/>
        <end position="103"/>
    </location>
</feature>
<dbReference type="PANTHER" id="PTHR45926">
    <property type="entry name" value="OSJNBA0053K19.4 PROTEIN"/>
    <property type="match status" value="1"/>
</dbReference>
<evidence type="ECO:0000256" key="2">
    <source>
        <dbReference type="ARBA" id="ARBA00023117"/>
    </source>
</evidence>
<dbReference type="InterPro" id="IPR038336">
    <property type="entry name" value="NET_sf"/>
</dbReference>
<keyword evidence="1" id="KW-0805">Transcription regulation</keyword>
<sequence>MAAVGENSAQNAERQLECIKTLKKILGELMRHKHAWPFAAPVDIKGLNILDYPRIIKEPRDFGTIKKNIDLNSYGSDVSTLLRDFYLVFDNTYHYNGAKADVSIMAEVLQKLLIKKLETSNQFTEQEIEIVRATYLTKYSIEPAGAQPGDEIGGGITDENINKSLQTQGAPNLDEILPRFDGDDVQLEMEEKEQLFQNINSLPDKFLEKVVEFIQMVSPHTGLEVGTDVVEFDIEDFDVRVQRHLKRYVETSIIGQLSEQLCLGAIVRPNLVQKRSVWCRNQGFFLQAQDMRKC</sequence>
<keyword evidence="3" id="KW-0804">Transcription</keyword>
<dbReference type="PROSITE" id="PS51525">
    <property type="entry name" value="NET"/>
    <property type="match status" value="1"/>
</dbReference>
<dbReference type="Pfam" id="PF17035">
    <property type="entry name" value="BET"/>
    <property type="match status" value="1"/>
</dbReference>
<dbReference type="SUPFAM" id="SSF47370">
    <property type="entry name" value="Bromodomain"/>
    <property type="match status" value="1"/>
</dbReference>
<evidence type="ECO:0000256" key="4">
    <source>
        <dbReference type="PROSITE-ProRule" id="PRU00035"/>
    </source>
</evidence>
<comment type="caution">
    <text evidence="7">The sequence shown here is derived from an EMBL/GenBank/DDBJ whole genome shotgun (WGS) entry which is preliminary data.</text>
</comment>
<evidence type="ECO:0000259" key="5">
    <source>
        <dbReference type="PROSITE" id="PS50014"/>
    </source>
</evidence>
<dbReference type="Proteomes" id="UP000324800">
    <property type="component" value="Unassembled WGS sequence"/>
</dbReference>
<organism evidence="7 8">
    <name type="scientific">Streblomastix strix</name>
    <dbReference type="NCBI Taxonomy" id="222440"/>
    <lineage>
        <taxon>Eukaryota</taxon>
        <taxon>Metamonada</taxon>
        <taxon>Preaxostyla</taxon>
        <taxon>Oxymonadida</taxon>
        <taxon>Streblomastigidae</taxon>
        <taxon>Streblomastix</taxon>
    </lineage>
</organism>
<keyword evidence="2 4" id="KW-0103">Bromodomain</keyword>
<dbReference type="OrthoDB" id="21449at2759"/>
<evidence type="ECO:0000259" key="6">
    <source>
        <dbReference type="PROSITE" id="PS51525"/>
    </source>
</evidence>
<evidence type="ECO:0000313" key="7">
    <source>
        <dbReference type="EMBL" id="KAA6395047.1"/>
    </source>
</evidence>